<comment type="caution">
    <text evidence="1">The sequence shown here is derived from an EMBL/GenBank/DDBJ whole genome shotgun (WGS) entry which is preliminary data.</text>
</comment>
<dbReference type="Proteomes" id="UP001642464">
    <property type="component" value="Unassembled WGS sequence"/>
</dbReference>
<evidence type="ECO:0000313" key="2">
    <source>
        <dbReference type="Proteomes" id="UP001642464"/>
    </source>
</evidence>
<proteinExistence type="predicted"/>
<gene>
    <name evidence="1" type="ORF">SCF082_LOCUS30059</name>
</gene>
<keyword evidence="2" id="KW-1185">Reference proteome</keyword>
<reference evidence="1 2" key="1">
    <citation type="submission" date="2024-02" db="EMBL/GenBank/DDBJ databases">
        <authorList>
            <person name="Chen Y."/>
            <person name="Shah S."/>
            <person name="Dougan E. K."/>
            <person name="Thang M."/>
            <person name="Chan C."/>
        </authorList>
    </citation>
    <scope>NUCLEOTIDE SEQUENCE [LARGE SCALE GENOMIC DNA]</scope>
</reference>
<evidence type="ECO:0000313" key="1">
    <source>
        <dbReference type="EMBL" id="CAK9055639.1"/>
    </source>
</evidence>
<organism evidence="1 2">
    <name type="scientific">Durusdinium trenchii</name>
    <dbReference type="NCBI Taxonomy" id="1381693"/>
    <lineage>
        <taxon>Eukaryota</taxon>
        <taxon>Sar</taxon>
        <taxon>Alveolata</taxon>
        <taxon>Dinophyceae</taxon>
        <taxon>Suessiales</taxon>
        <taxon>Symbiodiniaceae</taxon>
        <taxon>Durusdinium</taxon>
    </lineage>
</organism>
<accession>A0ABP0MY40</accession>
<dbReference type="EMBL" id="CAXAMM010024592">
    <property type="protein sequence ID" value="CAK9055639.1"/>
    <property type="molecule type" value="Genomic_DNA"/>
</dbReference>
<protein>
    <submittedName>
        <fullName evidence="1">Uncharacterized protein</fullName>
    </submittedName>
</protein>
<name>A0ABP0MY40_9DINO</name>
<sequence>MVAALTFGWFAARMLLKEFQRPSLLEAGRAAKKWKWRFQKTPRRPSATGDAEAVTRAQEMGLPMRPGVCDWLCAQAERTTSNRWSPHLAVMNWHQEETCSWRAEVEMKPVDSKELK</sequence>